<evidence type="ECO:0000256" key="19">
    <source>
        <dbReference type="ARBA" id="ARBA00023180"/>
    </source>
</evidence>
<dbReference type="InterPro" id="IPR013083">
    <property type="entry name" value="Znf_RING/FYVE/PHD"/>
</dbReference>
<evidence type="ECO:0000256" key="27">
    <source>
        <dbReference type="SAM" id="SignalP"/>
    </source>
</evidence>
<evidence type="ECO:0000256" key="23">
    <source>
        <dbReference type="ARBA" id="ARBA00080393"/>
    </source>
</evidence>
<evidence type="ECO:0000256" key="21">
    <source>
        <dbReference type="ARBA" id="ARBA00060894"/>
    </source>
</evidence>
<evidence type="ECO:0000256" key="17">
    <source>
        <dbReference type="ARBA" id="ARBA00022989"/>
    </source>
</evidence>
<evidence type="ECO:0000256" key="20">
    <source>
        <dbReference type="ARBA" id="ARBA00023228"/>
    </source>
</evidence>
<dbReference type="Gene3D" id="3.30.40.10">
    <property type="entry name" value="Zinc/RING finger domain, C3HC4 (zinc finger)"/>
    <property type="match status" value="1"/>
</dbReference>
<evidence type="ECO:0000256" key="11">
    <source>
        <dbReference type="ARBA" id="ARBA00022729"/>
    </source>
</evidence>
<evidence type="ECO:0000313" key="30">
    <source>
        <dbReference type="Proteomes" id="UP001142489"/>
    </source>
</evidence>
<comment type="subcellular location">
    <subcellularLocation>
        <location evidence="2">Cell membrane</location>
        <topology evidence="2">Single-pass type I membrane protein</topology>
    </subcellularLocation>
    <subcellularLocation>
        <location evidence="4">Endosome membrane</location>
        <topology evidence="4">Single-pass type I membrane protein</topology>
    </subcellularLocation>
    <subcellularLocation>
        <location evidence="3">Lysosome membrane</location>
        <topology evidence="3">Single-pass type I membrane protein</topology>
    </subcellularLocation>
</comment>
<evidence type="ECO:0000256" key="3">
    <source>
        <dbReference type="ARBA" id="ARBA00004352"/>
    </source>
</evidence>
<dbReference type="GO" id="GO:1902532">
    <property type="term" value="P:negative regulation of intracellular signal transduction"/>
    <property type="evidence" value="ECO:0007669"/>
    <property type="project" value="UniProtKB-ARBA"/>
</dbReference>
<evidence type="ECO:0000256" key="14">
    <source>
        <dbReference type="ARBA" id="ARBA00022786"/>
    </source>
</evidence>
<comment type="pathway">
    <text evidence="5">Protein modification; protein ubiquitination.</text>
</comment>
<dbReference type="FunFam" id="3.50.30.30:FF:000013">
    <property type="entry name" value="E3 ubiquitin-protein ligase RNF167"/>
    <property type="match status" value="1"/>
</dbReference>
<accession>A0A9Q1AV12</accession>
<keyword evidence="13 24" id="KW-0863">Zinc-finger</keyword>
<dbReference type="CDD" id="cd02123">
    <property type="entry name" value="PA_C_RZF_like"/>
    <property type="match status" value="1"/>
</dbReference>
<dbReference type="EC" id="2.3.2.27" evidence="6"/>
<feature type="signal peptide" evidence="27">
    <location>
        <begin position="1"/>
        <end position="28"/>
    </location>
</feature>
<dbReference type="GO" id="GO:0008270">
    <property type="term" value="F:zinc ion binding"/>
    <property type="evidence" value="ECO:0007669"/>
    <property type="project" value="UniProtKB-KW"/>
</dbReference>
<evidence type="ECO:0000256" key="5">
    <source>
        <dbReference type="ARBA" id="ARBA00004906"/>
    </source>
</evidence>
<feature type="domain" description="RING-type" evidence="28">
    <location>
        <begin position="231"/>
        <end position="273"/>
    </location>
</feature>
<dbReference type="PANTHER" id="PTHR47168">
    <property type="entry name" value="RING ZINC FINGER DOMAIN SUPERFAMILY PROTEIN-RELATED"/>
    <property type="match status" value="1"/>
</dbReference>
<comment type="similarity">
    <text evidence="21">Belongs to the Godzilla family.</text>
</comment>
<dbReference type="PROSITE" id="PS50089">
    <property type="entry name" value="ZF_RING_2"/>
    <property type="match status" value="1"/>
</dbReference>
<keyword evidence="10" id="KW-0479">Metal-binding</keyword>
<dbReference type="InterPro" id="IPR044744">
    <property type="entry name" value="ZNRF4/RNF13/RNF167_PA"/>
</dbReference>
<dbReference type="InterPro" id="IPR001841">
    <property type="entry name" value="Znf_RING"/>
</dbReference>
<evidence type="ECO:0000256" key="4">
    <source>
        <dbReference type="ARBA" id="ARBA00004530"/>
    </source>
</evidence>
<dbReference type="InterPro" id="IPR046450">
    <property type="entry name" value="PA_dom_sf"/>
</dbReference>
<evidence type="ECO:0000256" key="12">
    <source>
        <dbReference type="ARBA" id="ARBA00022753"/>
    </source>
</evidence>
<keyword evidence="8" id="KW-0808">Transferase</keyword>
<dbReference type="Proteomes" id="UP001142489">
    <property type="component" value="Unassembled WGS sequence"/>
</dbReference>
<dbReference type="Pfam" id="PF02225">
    <property type="entry name" value="PA"/>
    <property type="match status" value="1"/>
</dbReference>
<evidence type="ECO:0000256" key="16">
    <source>
        <dbReference type="ARBA" id="ARBA00022843"/>
    </source>
</evidence>
<keyword evidence="30" id="KW-1185">Reference proteome</keyword>
<dbReference type="OrthoDB" id="8062037at2759"/>
<keyword evidence="9 26" id="KW-0812">Transmembrane</keyword>
<dbReference type="GO" id="GO:0005765">
    <property type="term" value="C:lysosomal membrane"/>
    <property type="evidence" value="ECO:0007669"/>
    <property type="project" value="UniProtKB-SubCell"/>
</dbReference>
<feature type="compositionally biased region" description="Acidic residues" evidence="25">
    <location>
        <begin position="316"/>
        <end position="328"/>
    </location>
</feature>
<keyword evidence="14" id="KW-0833">Ubl conjugation pathway</keyword>
<evidence type="ECO:0000256" key="2">
    <source>
        <dbReference type="ARBA" id="ARBA00004251"/>
    </source>
</evidence>
<evidence type="ECO:0000256" key="8">
    <source>
        <dbReference type="ARBA" id="ARBA00022679"/>
    </source>
</evidence>
<keyword evidence="17 26" id="KW-1133">Transmembrane helix</keyword>
<keyword evidence="16" id="KW-0832">Ubl conjugation</keyword>
<organism evidence="29 30">
    <name type="scientific">Phrynocephalus forsythii</name>
    <dbReference type="NCBI Taxonomy" id="171643"/>
    <lineage>
        <taxon>Eukaryota</taxon>
        <taxon>Metazoa</taxon>
        <taxon>Chordata</taxon>
        <taxon>Craniata</taxon>
        <taxon>Vertebrata</taxon>
        <taxon>Euteleostomi</taxon>
        <taxon>Lepidosauria</taxon>
        <taxon>Squamata</taxon>
        <taxon>Bifurcata</taxon>
        <taxon>Unidentata</taxon>
        <taxon>Episquamata</taxon>
        <taxon>Toxicofera</taxon>
        <taxon>Iguania</taxon>
        <taxon>Acrodonta</taxon>
        <taxon>Agamidae</taxon>
        <taxon>Agaminae</taxon>
        <taxon>Phrynocephalus</taxon>
    </lineage>
</organism>
<comment type="caution">
    <text evidence="29">The sequence shown here is derived from an EMBL/GenBank/DDBJ whole genome shotgun (WGS) entry which is preliminary data.</text>
</comment>
<dbReference type="AlphaFoldDB" id="A0A9Q1AV12"/>
<name>A0A9Q1AV12_9SAUR</name>
<dbReference type="InterPro" id="IPR051653">
    <property type="entry name" value="E3_ligase_sorting_rcpt"/>
</dbReference>
<dbReference type="FunFam" id="3.30.40.10:FF:000099">
    <property type="entry name" value="E3 ubiquitin-protein ligase RNF167"/>
    <property type="match status" value="1"/>
</dbReference>
<evidence type="ECO:0000256" key="13">
    <source>
        <dbReference type="ARBA" id="ARBA00022771"/>
    </source>
</evidence>
<feature type="region of interest" description="Disordered" evidence="25">
    <location>
        <begin position="277"/>
        <end position="383"/>
    </location>
</feature>
<evidence type="ECO:0000256" key="26">
    <source>
        <dbReference type="SAM" id="Phobius"/>
    </source>
</evidence>
<dbReference type="PANTHER" id="PTHR47168:SF1">
    <property type="entry name" value="OS02G0798600 PROTEIN"/>
    <property type="match status" value="1"/>
</dbReference>
<keyword evidence="7" id="KW-1003">Cell membrane</keyword>
<sequence length="383" mass="42432">MRPASAPIPWAAWLLPACLLLELPAATGYIHAMSDRNTSMDFSDLPAMFGSPLPHDGLMGLLVEAKPANACQTMEPPPSNSSVFIALIQRYDCSFDLKVHNAQQAGFLAAVVHNVGSDNLLNMVWDDKELHKHITIPSVFIGETAAMYLRKLFTYEKGGQVILIPEYIFPLGYYLIPFTGVVGIVIAVMCTILIVRCVQHRKRMRRNRLSKEQLKKIPVHKYKKGDEFDVCAICLEEYEDGDRLRILPCSHAYHCKCVDPWLTQTKKTCPVCKQRVLRSPEDSDSEGEEGPEGRSSPTTPRNEGQERRRRPRALEEEPEEEEEEEDDSERTPLLRSSPAVALGGPSFGSMAHSPPSSPPGLLEEGGLSQGAARAEGSQSPLVV</sequence>
<evidence type="ECO:0000256" key="25">
    <source>
        <dbReference type="SAM" id="MobiDB-lite"/>
    </source>
</evidence>
<reference evidence="29" key="1">
    <citation type="journal article" date="2023" name="DNA Res.">
        <title>Chromosome-level genome assembly of Phrynocephalus forsythii using third-generation DNA sequencing and Hi-C analysis.</title>
        <authorList>
            <person name="Qi Y."/>
            <person name="Zhao W."/>
            <person name="Zhao Y."/>
            <person name="Niu C."/>
            <person name="Cao S."/>
            <person name="Zhang Y."/>
        </authorList>
    </citation>
    <scope>NUCLEOTIDE SEQUENCE</scope>
    <source>
        <tissue evidence="29">Muscle</tissue>
    </source>
</reference>
<protein>
    <recommendedName>
        <fullName evidence="22">E3 ubiquitin-protein ligase RNF167</fullName>
        <ecNumber evidence="6">2.3.2.27</ecNumber>
    </recommendedName>
    <alternativeName>
        <fullName evidence="23">RING finger protein 167</fullName>
    </alternativeName>
</protein>
<keyword evidence="20" id="KW-0458">Lysosome</keyword>
<keyword evidence="19" id="KW-0325">Glycoprotein</keyword>
<evidence type="ECO:0000256" key="1">
    <source>
        <dbReference type="ARBA" id="ARBA00000900"/>
    </source>
</evidence>
<evidence type="ECO:0000256" key="9">
    <source>
        <dbReference type="ARBA" id="ARBA00022692"/>
    </source>
</evidence>
<keyword evidence="18 26" id="KW-0472">Membrane</keyword>
<dbReference type="GO" id="GO:0005886">
    <property type="term" value="C:plasma membrane"/>
    <property type="evidence" value="ECO:0007669"/>
    <property type="project" value="UniProtKB-SubCell"/>
</dbReference>
<evidence type="ECO:0000256" key="22">
    <source>
        <dbReference type="ARBA" id="ARBA00067426"/>
    </source>
</evidence>
<evidence type="ECO:0000313" key="29">
    <source>
        <dbReference type="EMBL" id="KAJ7313319.1"/>
    </source>
</evidence>
<evidence type="ECO:0000256" key="10">
    <source>
        <dbReference type="ARBA" id="ARBA00022723"/>
    </source>
</evidence>
<evidence type="ECO:0000259" key="28">
    <source>
        <dbReference type="PROSITE" id="PS50089"/>
    </source>
</evidence>
<evidence type="ECO:0000256" key="6">
    <source>
        <dbReference type="ARBA" id="ARBA00012483"/>
    </source>
</evidence>
<keyword evidence="15" id="KW-0862">Zinc</keyword>
<feature type="compositionally biased region" description="Low complexity" evidence="25">
    <location>
        <begin position="293"/>
        <end position="302"/>
    </location>
</feature>
<dbReference type="GO" id="GO:0006511">
    <property type="term" value="P:ubiquitin-dependent protein catabolic process"/>
    <property type="evidence" value="ECO:0007669"/>
    <property type="project" value="UniProtKB-ARBA"/>
</dbReference>
<dbReference type="InterPro" id="IPR003137">
    <property type="entry name" value="PA_domain"/>
</dbReference>
<dbReference type="SMART" id="SM00184">
    <property type="entry name" value="RING"/>
    <property type="match status" value="1"/>
</dbReference>
<evidence type="ECO:0000256" key="15">
    <source>
        <dbReference type="ARBA" id="ARBA00022833"/>
    </source>
</evidence>
<proteinExistence type="inferred from homology"/>
<evidence type="ECO:0000256" key="24">
    <source>
        <dbReference type="PROSITE-ProRule" id="PRU00175"/>
    </source>
</evidence>
<evidence type="ECO:0000256" key="18">
    <source>
        <dbReference type="ARBA" id="ARBA00023136"/>
    </source>
</evidence>
<dbReference type="SUPFAM" id="SSF57850">
    <property type="entry name" value="RING/U-box"/>
    <property type="match status" value="1"/>
</dbReference>
<gene>
    <name evidence="29" type="ORF">JRQ81_004609</name>
</gene>
<dbReference type="GO" id="GO:0061630">
    <property type="term" value="F:ubiquitin protein ligase activity"/>
    <property type="evidence" value="ECO:0007669"/>
    <property type="project" value="UniProtKB-EC"/>
</dbReference>
<feature type="transmembrane region" description="Helical" evidence="26">
    <location>
        <begin position="171"/>
        <end position="198"/>
    </location>
</feature>
<dbReference type="EMBL" id="JAPFRF010000012">
    <property type="protein sequence ID" value="KAJ7313319.1"/>
    <property type="molecule type" value="Genomic_DNA"/>
</dbReference>
<keyword evidence="11 27" id="KW-0732">Signal</keyword>
<evidence type="ECO:0000256" key="7">
    <source>
        <dbReference type="ARBA" id="ARBA00022475"/>
    </source>
</evidence>
<feature type="chain" id="PRO_5040329042" description="E3 ubiquitin-protein ligase RNF167" evidence="27">
    <location>
        <begin position="29"/>
        <end position="383"/>
    </location>
</feature>
<dbReference type="Pfam" id="PF13639">
    <property type="entry name" value="zf-RING_2"/>
    <property type="match status" value="1"/>
</dbReference>
<dbReference type="SUPFAM" id="SSF52025">
    <property type="entry name" value="PA domain"/>
    <property type="match status" value="1"/>
</dbReference>
<dbReference type="GO" id="GO:0010008">
    <property type="term" value="C:endosome membrane"/>
    <property type="evidence" value="ECO:0007669"/>
    <property type="project" value="UniProtKB-SubCell"/>
</dbReference>
<dbReference type="CDD" id="cd16796">
    <property type="entry name" value="RING-H2_RNF13"/>
    <property type="match status" value="1"/>
</dbReference>
<comment type="catalytic activity">
    <reaction evidence="1">
        <text>S-ubiquitinyl-[E2 ubiquitin-conjugating enzyme]-L-cysteine + [acceptor protein]-L-lysine = [E2 ubiquitin-conjugating enzyme]-L-cysteine + N(6)-ubiquitinyl-[acceptor protein]-L-lysine.</text>
        <dbReference type="EC" id="2.3.2.27"/>
    </reaction>
</comment>
<keyword evidence="12" id="KW-0967">Endosome</keyword>
<dbReference type="Gene3D" id="3.50.30.30">
    <property type="match status" value="1"/>
</dbReference>